<dbReference type="Proteomes" id="UP000324222">
    <property type="component" value="Unassembled WGS sequence"/>
</dbReference>
<dbReference type="EMBL" id="VSRR010001873">
    <property type="protein sequence ID" value="MPC28212.1"/>
    <property type="molecule type" value="Genomic_DNA"/>
</dbReference>
<keyword evidence="2" id="KW-1185">Reference proteome</keyword>
<name>A0A5B7E2G0_PORTR</name>
<sequence>MEASRGWSAGPAEARSCAGLFHRHSKDSNGNNKLESLQFEPTHHTSLYTFSRSRSHSYQHF</sequence>
<gene>
    <name evidence="1" type="ORF">E2C01_021408</name>
</gene>
<accession>A0A5B7E2G0</accession>
<proteinExistence type="predicted"/>
<dbReference type="AlphaFoldDB" id="A0A5B7E2G0"/>
<comment type="caution">
    <text evidence="1">The sequence shown here is derived from an EMBL/GenBank/DDBJ whole genome shotgun (WGS) entry which is preliminary data.</text>
</comment>
<reference evidence="1 2" key="1">
    <citation type="submission" date="2019-05" db="EMBL/GenBank/DDBJ databases">
        <title>Another draft genome of Portunus trituberculatus and its Hox gene families provides insights of decapod evolution.</title>
        <authorList>
            <person name="Jeong J.-H."/>
            <person name="Song I."/>
            <person name="Kim S."/>
            <person name="Choi T."/>
            <person name="Kim D."/>
            <person name="Ryu S."/>
            <person name="Kim W."/>
        </authorList>
    </citation>
    <scope>NUCLEOTIDE SEQUENCE [LARGE SCALE GENOMIC DNA]</scope>
    <source>
        <tissue evidence="1">Muscle</tissue>
    </source>
</reference>
<evidence type="ECO:0000313" key="2">
    <source>
        <dbReference type="Proteomes" id="UP000324222"/>
    </source>
</evidence>
<protein>
    <submittedName>
        <fullName evidence="1">Uncharacterized protein</fullName>
    </submittedName>
</protein>
<evidence type="ECO:0000313" key="1">
    <source>
        <dbReference type="EMBL" id="MPC28212.1"/>
    </source>
</evidence>
<organism evidence="1 2">
    <name type="scientific">Portunus trituberculatus</name>
    <name type="common">Swimming crab</name>
    <name type="synonym">Neptunus trituberculatus</name>
    <dbReference type="NCBI Taxonomy" id="210409"/>
    <lineage>
        <taxon>Eukaryota</taxon>
        <taxon>Metazoa</taxon>
        <taxon>Ecdysozoa</taxon>
        <taxon>Arthropoda</taxon>
        <taxon>Crustacea</taxon>
        <taxon>Multicrustacea</taxon>
        <taxon>Malacostraca</taxon>
        <taxon>Eumalacostraca</taxon>
        <taxon>Eucarida</taxon>
        <taxon>Decapoda</taxon>
        <taxon>Pleocyemata</taxon>
        <taxon>Brachyura</taxon>
        <taxon>Eubrachyura</taxon>
        <taxon>Portunoidea</taxon>
        <taxon>Portunidae</taxon>
        <taxon>Portuninae</taxon>
        <taxon>Portunus</taxon>
    </lineage>
</organism>